<organism evidence="2 3">
    <name type="scientific">Ilex paraguariensis</name>
    <name type="common">yerba mate</name>
    <dbReference type="NCBI Taxonomy" id="185542"/>
    <lineage>
        <taxon>Eukaryota</taxon>
        <taxon>Viridiplantae</taxon>
        <taxon>Streptophyta</taxon>
        <taxon>Embryophyta</taxon>
        <taxon>Tracheophyta</taxon>
        <taxon>Spermatophyta</taxon>
        <taxon>Magnoliopsida</taxon>
        <taxon>eudicotyledons</taxon>
        <taxon>Gunneridae</taxon>
        <taxon>Pentapetalae</taxon>
        <taxon>asterids</taxon>
        <taxon>campanulids</taxon>
        <taxon>Aquifoliales</taxon>
        <taxon>Aquifoliaceae</taxon>
        <taxon>Ilex</taxon>
    </lineage>
</organism>
<dbReference type="AlphaFoldDB" id="A0ABC8TJQ1"/>
<evidence type="ECO:0000256" key="1">
    <source>
        <dbReference type="SAM" id="MobiDB-lite"/>
    </source>
</evidence>
<feature type="region of interest" description="Disordered" evidence="1">
    <location>
        <begin position="154"/>
        <end position="176"/>
    </location>
</feature>
<dbReference type="Proteomes" id="UP001642360">
    <property type="component" value="Unassembled WGS sequence"/>
</dbReference>
<sequence>MSSIGQGISNVNVSSSNSDHLAVRLDLIGQDLASIQFAGIGKPFSIDREKGVFLDSSKLVSTFTYLPGVVRESEKLLVSAISGTKVAKRVIYNNSEPGMYWSAEETQDLSAKFDQTLIGNCVYGKPSLGAKWGEKMEKGKGVVVDVEKLASVVKDNNPGNGRKNNKGKNVLQEGQKVKQRKEFRQKTIETNQDLGNIFFVLMDANGDQLQNGGFVECPDKGQCSLQNPLSEGMDQASWCLEKGKGVSLEQIGLIVVEVLVPSRDDEVSKKGVMMEGNGCSHEVNMAINVEEESVVDLSVQLQQGDDELNYEALNVGNKKIVQNMKGDLRDDQSTSMVLRELPMEGQE</sequence>
<proteinExistence type="predicted"/>
<dbReference type="EMBL" id="CAUOFW020004942">
    <property type="protein sequence ID" value="CAK9167800.1"/>
    <property type="molecule type" value="Genomic_DNA"/>
</dbReference>
<accession>A0ABC8TJQ1</accession>
<comment type="caution">
    <text evidence="2">The sequence shown here is derived from an EMBL/GenBank/DDBJ whole genome shotgun (WGS) entry which is preliminary data.</text>
</comment>
<evidence type="ECO:0000313" key="2">
    <source>
        <dbReference type="EMBL" id="CAK9167800.1"/>
    </source>
</evidence>
<name>A0ABC8TJQ1_9AQUA</name>
<evidence type="ECO:0000313" key="3">
    <source>
        <dbReference type="Proteomes" id="UP001642360"/>
    </source>
</evidence>
<keyword evidence="3" id="KW-1185">Reference proteome</keyword>
<gene>
    <name evidence="2" type="ORF">ILEXP_LOCUS37104</name>
</gene>
<protein>
    <submittedName>
        <fullName evidence="2">Uncharacterized protein</fullName>
    </submittedName>
</protein>
<reference evidence="2 3" key="1">
    <citation type="submission" date="2024-02" db="EMBL/GenBank/DDBJ databases">
        <authorList>
            <person name="Vignale AGUSTIN F."/>
            <person name="Sosa J E."/>
            <person name="Modenutti C."/>
        </authorList>
    </citation>
    <scope>NUCLEOTIDE SEQUENCE [LARGE SCALE GENOMIC DNA]</scope>
</reference>